<keyword evidence="7" id="KW-1185">Reference proteome</keyword>
<feature type="repeat" description="WD" evidence="3">
    <location>
        <begin position="1117"/>
        <end position="1158"/>
    </location>
</feature>
<protein>
    <submittedName>
        <fullName evidence="6">Vegetative incompatibility protein HET-E-1</fullName>
    </submittedName>
</protein>
<evidence type="ECO:0000313" key="7">
    <source>
        <dbReference type="Proteomes" id="UP001610728"/>
    </source>
</evidence>
<feature type="repeat" description="WD" evidence="3">
    <location>
        <begin position="949"/>
        <end position="990"/>
    </location>
</feature>
<dbReference type="PANTHER" id="PTHR19846:SF0">
    <property type="entry name" value="PRE-MRNA PROCESSING FACTOR 4"/>
    <property type="match status" value="1"/>
</dbReference>
<accession>A0ABR4MG94</accession>
<reference evidence="6 7" key="1">
    <citation type="submission" date="2020-05" db="EMBL/GenBank/DDBJ databases">
        <title>Ceratocystis lukuohia genome.</title>
        <authorList>
            <person name="Harrington T.C."/>
            <person name="Kim K."/>
            <person name="Mayers C.G."/>
        </authorList>
    </citation>
    <scope>NUCLEOTIDE SEQUENCE [LARGE SCALE GENOMIC DNA]</scope>
    <source>
        <strain evidence="6 7">C4212</strain>
    </source>
</reference>
<feature type="repeat" description="WD" evidence="3">
    <location>
        <begin position="1033"/>
        <end position="1074"/>
    </location>
</feature>
<keyword evidence="2" id="KW-0677">Repeat</keyword>
<dbReference type="PROSITE" id="PS00678">
    <property type="entry name" value="WD_REPEATS_1"/>
    <property type="match status" value="11"/>
</dbReference>
<dbReference type="Gene3D" id="3.40.50.300">
    <property type="entry name" value="P-loop containing nucleotide triphosphate hydrolases"/>
    <property type="match status" value="1"/>
</dbReference>
<dbReference type="Pfam" id="PF24883">
    <property type="entry name" value="NPHP3_N"/>
    <property type="match status" value="1"/>
</dbReference>
<evidence type="ECO:0000256" key="1">
    <source>
        <dbReference type="ARBA" id="ARBA00022574"/>
    </source>
</evidence>
<dbReference type="RefSeq" id="XP_070858482.1">
    <property type="nucleotide sequence ID" value="XM_071003085.1"/>
</dbReference>
<feature type="repeat" description="WD" evidence="3">
    <location>
        <begin position="1369"/>
        <end position="1410"/>
    </location>
</feature>
<feature type="repeat" description="WD" evidence="3">
    <location>
        <begin position="1285"/>
        <end position="1326"/>
    </location>
</feature>
<dbReference type="Pfam" id="PF17100">
    <property type="entry name" value="NACHT_N"/>
    <property type="match status" value="1"/>
</dbReference>
<dbReference type="InterPro" id="IPR020472">
    <property type="entry name" value="WD40_PAC1"/>
</dbReference>
<dbReference type="Proteomes" id="UP001610728">
    <property type="component" value="Unassembled WGS sequence"/>
</dbReference>
<dbReference type="PROSITE" id="PS50294">
    <property type="entry name" value="WD_REPEATS_REGION"/>
    <property type="match status" value="12"/>
</dbReference>
<feature type="repeat" description="WD" evidence="3">
    <location>
        <begin position="991"/>
        <end position="1032"/>
    </location>
</feature>
<feature type="compositionally biased region" description="Basic residues" evidence="4">
    <location>
        <begin position="1"/>
        <end position="13"/>
    </location>
</feature>
<dbReference type="InterPro" id="IPR056884">
    <property type="entry name" value="NPHP3-like_N"/>
</dbReference>
<keyword evidence="1 3" id="KW-0853">WD repeat</keyword>
<dbReference type="SUPFAM" id="SSF50978">
    <property type="entry name" value="WD40 repeat-like"/>
    <property type="match status" value="2"/>
</dbReference>
<dbReference type="SMART" id="SM00320">
    <property type="entry name" value="WD40"/>
    <property type="match status" value="12"/>
</dbReference>
<dbReference type="InterPro" id="IPR019775">
    <property type="entry name" value="WD40_repeat_CS"/>
</dbReference>
<dbReference type="InterPro" id="IPR027417">
    <property type="entry name" value="P-loop_NTPase"/>
</dbReference>
<feature type="region of interest" description="Disordered" evidence="4">
    <location>
        <begin position="1"/>
        <end position="60"/>
    </location>
</feature>
<dbReference type="PROSITE" id="PS50837">
    <property type="entry name" value="NACHT"/>
    <property type="match status" value="1"/>
</dbReference>
<dbReference type="InterPro" id="IPR001680">
    <property type="entry name" value="WD40_rpt"/>
</dbReference>
<evidence type="ECO:0000256" key="4">
    <source>
        <dbReference type="SAM" id="MobiDB-lite"/>
    </source>
</evidence>
<dbReference type="PROSITE" id="PS50082">
    <property type="entry name" value="WD_REPEATS_2"/>
    <property type="match status" value="12"/>
</dbReference>
<name>A0ABR4MG94_9PEZI</name>
<dbReference type="InterPro" id="IPR036322">
    <property type="entry name" value="WD40_repeat_dom_sf"/>
</dbReference>
<dbReference type="CDD" id="cd00200">
    <property type="entry name" value="WD40"/>
    <property type="match status" value="2"/>
</dbReference>
<dbReference type="Pfam" id="PF00400">
    <property type="entry name" value="WD40"/>
    <property type="match status" value="12"/>
</dbReference>
<proteinExistence type="predicted"/>
<evidence type="ECO:0000256" key="2">
    <source>
        <dbReference type="ARBA" id="ARBA00022737"/>
    </source>
</evidence>
<feature type="repeat" description="WD" evidence="3">
    <location>
        <begin position="1243"/>
        <end position="1284"/>
    </location>
</feature>
<evidence type="ECO:0000313" key="6">
    <source>
        <dbReference type="EMBL" id="KAL2887302.1"/>
    </source>
</evidence>
<feature type="repeat" description="WD" evidence="3">
    <location>
        <begin position="1159"/>
        <end position="1200"/>
    </location>
</feature>
<feature type="repeat" description="WD" evidence="3">
    <location>
        <begin position="1327"/>
        <end position="1368"/>
    </location>
</feature>
<dbReference type="Gene3D" id="2.130.10.10">
    <property type="entry name" value="YVTN repeat-like/Quinoprotein amine dehydrogenase"/>
    <property type="match status" value="6"/>
</dbReference>
<sequence length="1500" mass="166841">MGIFSKFKRHPQKGKVPIARAGRATSPTILPHVPVQPESGPASSPIQAATSPPPPQPEPIALSTLQERTWENAYESSRKKEPKLVEVFEKIILSDPLDDGTSVEPTDRIEDKATTDLKVTSCQMRQFAERGIERTKKEASLKQGIDDGLRAVQAIMGIMDRALRAAPEAAVIWATVCLGLEVLKNPITEALENRQGIQYVLGRTEWYWDLTSLLLDENKGHTTTVALRDTLEKNITQLFEKLLLYQIRSICLYHRSQAITALRDTFLIDDWAGQLSDIKEAEKAVLYDMEQYNAQEIQTQMHQLNNTTSALQVSLGNIYAAVQSQAVQQAKRHHDDKDNECLRDLYTTDPRTDKKDIQDKKGGLLKDSYKWILEHKDFQKFRNETESQILWIKGDAGKGKTMLLCGIIDELELDQSTSPYYFFCQATGGDRLSTATSVLRGLIYHLACCNPQLIRHVRRKYDRTGKKLFENGSTWHEVREIATDMLKDPSLKNAILIVDALDECTVDRKRLLDFITESSTTKWIVSSRNWPDIEERLNDAKQKVKIHLEINQHSVSAAVDSYIKFKVDQLARDRKYDDDTKIAVLQHLQSNAHGTFLWVALVCQELSSEETRKRHTLAKLKSFPPGLNALYELMLEHISKSQDEKLYKDIIANTLVVYRPITLEELHVLVEPLKDMDTGEVREIIASCGSFLTLHNNTISFVHQSAKDYFLGKALDQVLPSGIARQHQMVFVRSLDLLCQTLERDIYQLQAPGSLIDEVTTPDPDPLAAIQYSCIFWVDHLHDSPVNARASEHDRILALFTKKYLQWLEALSLLRSVYIGVMEKPGFNIAQQEKASNHLQEIVQEARRFLLAYTKVIEIAPLQVYESVLIFSPTNSLIRQIFSDEEPGWIKVKPRVEADWDACLQTLEGHGSFVTSVMFSKDGQRLASASWDNTIKIWDATSGVCLQTLEGHDRGVTSVVFSNDGQQLASGSRDNTVKIWDATSDACLQTFRDHDDEVTSVVFSNDGQRLASASSDTTVKIRDATSGACLQALEGHDREVMSVVYSNDGQRLASGSWDNTVKIWDTTSGACLQTLEGHGWNVTSVVFSNDGQRLASGSSDNTAKIWDATSGECLQTLEGHSSFVMSVVFSNDGQRLASGSWDNTIKIWDATSGSVLQTLEGHDRGVTSVVFSNDGQQLASGSWDKTVKIWDTTSRAFVQTLEGHDRGVTSMVFSNDGQRLASGSYDKTVKIWDATSGACLKTLDGHGWNVTSVVFSNDGQRLASGSDDKTVKIWDATSGACLTTLGGHDEWVTSVVFSNDGQQLASGSDDKTVKIWDAASGACLKTLEGHYDYVTSVVYSNDGQRLASGSWDKTVKIWDATSGVCLQTLEGHDRGVTSVVFSNDGQQLASGSGDKTVKIWDATSGACLQTLEDHGSSVTPVVFANNGQRIPPGPSASQASWPHSRSYMYGLSNYQDWIIENGQRVLWLPPSCRSQTFAVAHGRFGLGTSSGRIIIMEFRS</sequence>
<dbReference type="EMBL" id="JABSNW010000005">
    <property type="protein sequence ID" value="KAL2887302.1"/>
    <property type="molecule type" value="Genomic_DNA"/>
</dbReference>
<comment type="caution">
    <text evidence="6">The sequence shown here is derived from an EMBL/GenBank/DDBJ whole genome shotgun (WGS) entry which is preliminary data.</text>
</comment>
<gene>
    <name evidence="6" type="ORF">HOO65_050423</name>
</gene>
<feature type="repeat" description="WD" evidence="3">
    <location>
        <begin position="907"/>
        <end position="948"/>
    </location>
</feature>
<dbReference type="PRINTS" id="PR00320">
    <property type="entry name" value="GPROTEINBRPT"/>
</dbReference>
<feature type="repeat" description="WD" evidence="3">
    <location>
        <begin position="1201"/>
        <end position="1242"/>
    </location>
</feature>
<evidence type="ECO:0000259" key="5">
    <source>
        <dbReference type="PROSITE" id="PS50837"/>
    </source>
</evidence>
<organism evidence="6 7">
    <name type="scientific">Ceratocystis lukuohia</name>
    <dbReference type="NCBI Taxonomy" id="2019550"/>
    <lineage>
        <taxon>Eukaryota</taxon>
        <taxon>Fungi</taxon>
        <taxon>Dikarya</taxon>
        <taxon>Ascomycota</taxon>
        <taxon>Pezizomycotina</taxon>
        <taxon>Sordariomycetes</taxon>
        <taxon>Hypocreomycetidae</taxon>
        <taxon>Microascales</taxon>
        <taxon>Ceratocystidaceae</taxon>
        <taxon>Ceratocystis</taxon>
    </lineage>
</organism>
<dbReference type="GeneID" id="98119035"/>
<feature type="domain" description="NACHT" evidence="5">
    <location>
        <begin position="388"/>
        <end position="604"/>
    </location>
</feature>
<feature type="compositionally biased region" description="Low complexity" evidence="4">
    <location>
        <begin position="41"/>
        <end position="50"/>
    </location>
</feature>
<feature type="repeat" description="WD" evidence="3">
    <location>
        <begin position="1075"/>
        <end position="1116"/>
    </location>
</feature>
<dbReference type="InterPro" id="IPR031359">
    <property type="entry name" value="NACHT_N"/>
</dbReference>
<dbReference type="InterPro" id="IPR015943">
    <property type="entry name" value="WD40/YVTN_repeat-like_dom_sf"/>
</dbReference>
<evidence type="ECO:0000256" key="3">
    <source>
        <dbReference type="PROSITE-ProRule" id="PRU00221"/>
    </source>
</evidence>
<dbReference type="SUPFAM" id="SSF52540">
    <property type="entry name" value="P-loop containing nucleoside triphosphate hydrolases"/>
    <property type="match status" value="1"/>
</dbReference>
<dbReference type="PANTHER" id="PTHR19846">
    <property type="entry name" value="WD40 REPEAT PROTEIN"/>
    <property type="match status" value="1"/>
</dbReference>
<dbReference type="InterPro" id="IPR007111">
    <property type="entry name" value="NACHT_NTPase"/>
</dbReference>